<proteinExistence type="predicted"/>
<dbReference type="SUPFAM" id="SSF55154">
    <property type="entry name" value="CYTH-like phosphatases"/>
    <property type="match status" value="1"/>
</dbReference>
<dbReference type="InterPro" id="IPR033469">
    <property type="entry name" value="CYTH-like_dom_sf"/>
</dbReference>
<evidence type="ECO:0000313" key="1">
    <source>
        <dbReference type="EMBL" id="OGM20946.1"/>
    </source>
</evidence>
<dbReference type="EMBL" id="MGGD01000023">
    <property type="protein sequence ID" value="OGM20946.1"/>
    <property type="molecule type" value="Genomic_DNA"/>
</dbReference>
<sequence>MTEIEIRGKLTKEEFYKLEYFLEKTTKLKDTYKRLSVDLSPGFDPETRSWKQSKFDLRLKKSGNSEKISLKVGEFHLKEREEIEVKIKEGEFLDALKLLETLGFNKGMIYFWESWEYEYQDFEVKISKYSDSYYTWEIESDDPVKDPNELAKTLSLKPYTEEEYKKAIDWENQNVHKLYTLELVDKLLKE</sequence>
<dbReference type="AlphaFoldDB" id="A0A1F7Y105"/>
<evidence type="ECO:0000313" key="2">
    <source>
        <dbReference type="Proteomes" id="UP000176741"/>
    </source>
</evidence>
<comment type="caution">
    <text evidence="1">The sequence shown here is derived from an EMBL/GenBank/DDBJ whole genome shotgun (WGS) entry which is preliminary data.</text>
</comment>
<organism evidence="1 2">
    <name type="scientific">Candidatus Woesebacteria bacterium RIFCSPHIGHO2_01_FULL_38_26b</name>
    <dbReference type="NCBI Taxonomy" id="1802491"/>
    <lineage>
        <taxon>Bacteria</taxon>
        <taxon>Candidatus Woeseibacteriota</taxon>
    </lineage>
</organism>
<gene>
    <name evidence="1" type="ORF">A2771_04315</name>
</gene>
<dbReference type="Gene3D" id="2.40.320.10">
    <property type="entry name" value="Hypothetical Protein Pfu-838710-001"/>
    <property type="match status" value="1"/>
</dbReference>
<protein>
    <recommendedName>
        <fullName evidence="3">CYTH domain-containing protein</fullName>
    </recommendedName>
</protein>
<dbReference type="Proteomes" id="UP000176741">
    <property type="component" value="Unassembled WGS sequence"/>
</dbReference>
<reference evidence="1 2" key="1">
    <citation type="journal article" date="2016" name="Nat. Commun.">
        <title>Thousands of microbial genomes shed light on interconnected biogeochemical processes in an aquifer system.</title>
        <authorList>
            <person name="Anantharaman K."/>
            <person name="Brown C.T."/>
            <person name="Hug L.A."/>
            <person name="Sharon I."/>
            <person name="Castelle C.J."/>
            <person name="Probst A.J."/>
            <person name="Thomas B.C."/>
            <person name="Singh A."/>
            <person name="Wilkins M.J."/>
            <person name="Karaoz U."/>
            <person name="Brodie E.L."/>
            <person name="Williams K.H."/>
            <person name="Hubbard S.S."/>
            <person name="Banfield J.F."/>
        </authorList>
    </citation>
    <scope>NUCLEOTIDE SEQUENCE [LARGE SCALE GENOMIC DNA]</scope>
</reference>
<evidence type="ECO:0008006" key="3">
    <source>
        <dbReference type="Google" id="ProtNLM"/>
    </source>
</evidence>
<name>A0A1F7Y105_9BACT</name>
<accession>A0A1F7Y105</accession>